<organism evidence="4">
    <name type="scientific">Ixodes scapularis</name>
    <name type="common">Black-legged tick</name>
    <name type="synonym">Deer tick</name>
    <dbReference type="NCBI Taxonomy" id="6945"/>
    <lineage>
        <taxon>Eukaryota</taxon>
        <taxon>Metazoa</taxon>
        <taxon>Ecdysozoa</taxon>
        <taxon>Arthropoda</taxon>
        <taxon>Chelicerata</taxon>
        <taxon>Arachnida</taxon>
        <taxon>Acari</taxon>
        <taxon>Parasitiformes</taxon>
        <taxon>Ixodida</taxon>
        <taxon>Ixodoidea</taxon>
        <taxon>Ixodidae</taxon>
        <taxon>Ixodinae</taxon>
        <taxon>Ixodes</taxon>
    </lineage>
</organism>
<evidence type="ECO:0000313" key="4">
    <source>
        <dbReference type="EMBL" id="MOY40410.1"/>
    </source>
</evidence>
<evidence type="ECO:0000259" key="2">
    <source>
        <dbReference type="Pfam" id="PF07539"/>
    </source>
</evidence>
<proteinExistence type="predicted"/>
<protein>
    <submittedName>
        <fullName evidence="4">Putative drim down-regulated in metastasis-like protein</fullName>
    </submittedName>
</protein>
<accession>A0A4D5RSY9</accession>
<feature type="domain" description="U3 small nucleolar RNA-associated protein 20 N-terminal" evidence="2">
    <location>
        <begin position="354"/>
        <end position="986"/>
    </location>
</feature>
<dbReference type="EMBL" id="GHJT01006439">
    <property type="protein sequence ID" value="MOY40410.1"/>
    <property type="molecule type" value="Transcribed_RNA"/>
</dbReference>
<dbReference type="Pfam" id="PF20416">
    <property type="entry name" value="UTP20"/>
    <property type="match status" value="1"/>
</dbReference>
<evidence type="ECO:0000256" key="1">
    <source>
        <dbReference type="SAM" id="MobiDB-lite"/>
    </source>
</evidence>
<dbReference type="VEuPathDB" id="VectorBase:ISCP_011918"/>
<feature type="compositionally biased region" description="Low complexity" evidence="1">
    <location>
        <begin position="1172"/>
        <end position="1191"/>
    </location>
</feature>
<dbReference type="InterPro" id="IPR046523">
    <property type="entry name" value="UTP20_dom"/>
</dbReference>
<dbReference type="InterPro" id="IPR011430">
    <property type="entry name" value="UTP20_N"/>
</dbReference>
<reference evidence="4" key="1">
    <citation type="submission" date="2019-04" db="EMBL/GenBank/DDBJ databases">
        <title>An insight into the mialome of Ixodes scapularis.</title>
        <authorList>
            <person name="Ribeiro J.M."/>
            <person name="Mather T.N."/>
            <person name="Karim S."/>
        </authorList>
    </citation>
    <scope>NUCLEOTIDE SEQUENCE</scope>
</reference>
<dbReference type="VEuPathDB" id="VectorBase:ISCI015277"/>
<name>A0A4D5RSY9_IXOSC</name>
<feature type="compositionally biased region" description="Acidic residues" evidence="1">
    <location>
        <begin position="1192"/>
        <end position="1207"/>
    </location>
</feature>
<dbReference type="SUPFAM" id="SSF48371">
    <property type="entry name" value="ARM repeat"/>
    <property type="match status" value="2"/>
</dbReference>
<dbReference type="Gene3D" id="1.25.10.10">
    <property type="entry name" value="Leucine-rich Repeat Variant"/>
    <property type="match status" value="1"/>
</dbReference>
<sequence>MSSAVLCNLGGVLTSCLGCQDFVQLLSLHPDDLNVLRATSVYLHHLKDTGGLEDQLEKLLADFYRPLELNLTSPYAQVRLLTLQILSCLGTADVGADEKRGELESASYVFDLCLRAEEVPLTVQHYREKLKHLAKLNAEQLTASGVSLERYSMVPVLYLLGTLLVNFQVLWKPVQEILSSHASADGPFWSTFVGHLTRVYDHIESPVVPEVNLESGSNSRLLRVLEDAVESSTSPTDHPDYVNHRHLLWEAAGLFAGVAERRNKDVVALFYRFLEREFWPNTQTAPYHSILKADDSVALPAKAEEMPEKDADEASVFIVEEEDENAANEVAEAEQRKNANRAAPKVKLKLVRSLCDHLGVLAKFTNPKAITKSERLYQTYLDLLTFRDSQVQKLAFACVVSYGHKFLMPYRENFERLLDDGSFRSELVLFNVDDGEEGAVHSDHRPEVVPVLLRILYGKMHTRSGSATGGKGSFSARQGAVLRFLANCRQDELVSFLHLEVATLREYLEEDISAMVGKIQATLDLAKVVPIRRLHGTLGTVENVLRHLGALSPGLLPTLLKLTVAVTTYASAILGHKEKVVRPLVAATRALRAQGVKMLTQFFEKFDTYEFTAAEIDAVFESAVWPLLPIVEELGGRQLPTPLLKFFLALSRNPRYFVLFSKFNKDDPGTSALPLIVALLGNSKVSPAIVKTLLTIVDNLLTSTEEEEEADNAEEGAKPVKALTVNCCFDVLARHSTTPASGTLSYGTLLILPYVPHILKRLRLVIEAALRTHKPMSAVEMSILSRISEHLTDPTQCSELARLFLAGFKKLHSPAPEAEQQKLTTVLNLTRTAENPERLLGFAAPLFASLGNRHSRRLLCEIYSAIAERVPRYAELATFVNKVNSWNRRFAEEPDYQTRLEGFRMAAALLNKYKEAPDVPLVLSVIYNCTFTIRAVNDLAVRDAASLALSDAMPVFAAWLSEDAAAYKACVSEALVREIKRGLRSKDEPSRHEFVRVLSQLLRHCGQHPSLSGLAKLCCREDAELDFWDNLCHIQMHRRCRALTRLAASLRAGQLNDLGAASLTDVLLPLTTCFVLNPSYAKQNALVDAAIDLIGAVSGRLPWRPYEALLSRYLQQLQRDTEHHKMAVRLVVAILEAFHFDLSKSQGVQGAPSKPVKAGLPGKPCQADSGTGVAVGEPAEAGDAEAGNAEAGDAEASDAEAADAEVEDGIKDSEDPGKAKQAVAEEEEEKEQAQATAIHTAIANRLLPRLHRVLAQKARSDDEHRAAKSAYPEDTEILRIPIAVAMVKLLQALPGNTLQRHLPSVLLRICEFLKSRSGDIREAARGTLTKVMALLGAPYMGYLLREMKGLLKRGYQVHVLTYTTHAVLDSLSATLKPGDLDSCAQDIVEVCQTELFTDVAEEKEVAQIGAKVKEAKATKSFRIYQLLGALASQDSLPGLTGPLCEVLLSATSHKTVRKCEDCLQHLVLGLSSNEGLPVCPLLVHVHRLVADNCAQLSTSPGEKPAPPKLLAEREDVFLIPREPSRDGLPVRTSKKTNAHVLVEFGLKLLQAALKRERVSASDKGHLEMLDPFVPLLTQLVDSSYVKVVTTSLRCFVRLLRMPLPSLSSHVQRLGRSLFVLLHRHTGASMKQGENMELLMLAFKVVTVLVKEASLFPMEKPQLLVLLSYVERDIHDNSRQSVAFALLKAVLLRRVEAEEVHELMQKVATMSIADERAHVRAQCREAYLQYVLDYPMKRRMKNVVGFFTAQLEYPLESGRLSALEMLHAYSAKFPQKTLQHYSGTLFVSVAARLVNDSSSSVRRVAAAAVRGLLEKLDDNGRTSLFSVALAWCGEKMLATRRLAGRKWSACLQKWRRTSLPGTCRPCCPSWWSRCIRTAFRRVQWQTWSEPRTTWPTCTWCPYPRWPWPAPWPETPAPSNTWARSATTHWSSCSTRTRG</sequence>
<dbReference type="InterPro" id="IPR052575">
    <property type="entry name" value="SSU_processome_comp_20"/>
</dbReference>
<dbReference type="InterPro" id="IPR016024">
    <property type="entry name" value="ARM-type_fold"/>
</dbReference>
<feature type="compositionally biased region" description="Basic and acidic residues" evidence="1">
    <location>
        <begin position="1208"/>
        <end position="1218"/>
    </location>
</feature>
<dbReference type="PANTHER" id="PTHR17695">
    <property type="entry name" value="SMALL SUBUNIT PROCESSOME COMPONENT 20 HOMOLOG"/>
    <property type="match status" value="1"/>
</dbReference>
<dbReference type="OrthoDB" id="360653at2759"/>
<feature type="domain" description="U3 small nucleolar RNA-associated protein 20" evidence="3">
    <location>
        <begin position="1273"/>
        <end position="1489"/>
    </location>
</feature>
<dbReference type="Pfam" id="PF07539">
    <property type="entry name" value="UTP20_N"/>
    <property type="match status" value="1"/>
</dbReference>
<feature type="region of interest" description="Disordered" evidence="1">
    <location>
        <begin position="1146"/>
        <end position="1228"/>
    </location>
</feature>
<dbReference type="InterPro" id="IPR011989">
    <property type="entry name" value="ARM-like"/>
</dbReference>
<evidence type="ECO:0000259" key="3">
    <source>
        <dbReference type="Pfam" id="PF20416"/>
    </source>
</evidence>
<dbReference type="PANTHER" id="PTHR17695:SF11">
    <property type="entry name" value="SMALL SUBUNIT PROCESSOME COMPONENT 20 HOMOLOG"/>
    <property type="match status" value="1"/>
</dbReference>
<dbReference type="VEuPathDB" id="VectorBase:ISCW015277"/>